<dbReference type="Proteomes" id="UP000001940">
    <property type="component" value="Chromosome IV"/>
</dbReference>
<keyword evidence="1" id="KW-0732">Signal</keyword>
<dbReference type="FunCoup" id="B6EU69">
    <property type="interactions" value="308"/>
</dbReference>
<dbReference type="InParanoid" id="B6EU69"/>
<evidence type="ECO:0000256" key="1">
    <source>
        <dbReference type="SAM" id="SignalP"/>
    </source>
</evidence>
<evidence type="ECO:0000313" key="2">
    <source>
        <dbReference type="EMBL" id="CAR81376.1"/>
    </source>
</evidence>
<dbReference type="WormBase" id="T02D1.9">
    <property type="protein sequence ID" value="CE43109"/>
    <property type="gene ID" value="WBGene00138714"/>
</dbReference>
<dbReference type="HOGENOM" id="CLU_2690076_0_0_1"/>
<evidence type="ECO:0000313" key="3">
    <source>
        <dbReference type="Proteomes" id="UP000001940"/>
    </source>
</evidence>
<dbReference type="GeneID" id="24104838"/>
<sequence>MQFFHILLLSILSIVFISSVNAVPSDAEIEAMMGLQENVESYLASSNMRPEAKRKIQEQMAKKQAAIEKSFGKKRLISLRFRCVSNKIHLH</sequence>
<dbReference type="AGR" id="WB:WBGene00138714"/>
<proteinExistence type="predicted"/>
<reference evidence="2 3" key="1">
    <citation type="journal article" date="1998" name="Science">
        <title>Genome sequence of the nematode C. elegans: a platform for investigating biology.</title>
        <authorList>
            <consortium name="The C. elegans sequencing consortium"/>
            <person name="Sulson J.E."/>
            <person name="Waterston R."/>
        </authorList>
    </citation>
    <scope>NUCLEOTIDE SEQUENCE [LARGE SCALE GENOMIC DNA]</scope>
    <source>
        <strain evidence="2 3">Bristol N2</strain>
    </source>
</reference>
<protein>
    <submittedName>
        <fullName evidence="2">Uncharacterized protein</fullName>
    </submittedName>
</protein>
<dbReference type="CTD" id="24104838"/>
<dbReference type="PhylomeDB" id="B6EU69"/>
<dbReference type="OrthoDB" id="5823239at2759"/>
<dbReference type="PaxDb" id="6239-T02D1.9"/>
<dbReference type="AlphaFoldDB" id="B6EU69"/>
<accession>B6EU69</accession>
<organism evidence="2 3">
    <name type="scientific">Caenorhabditis elegans</name>
    <dbReference type="NCBI Taxonomy" id="6239"/>
    <lineage>
        <taxon>Eukaryota</taxon>
        <taxon>Metazoa</taxon>
        <taxon>Ecdysozoa</taxon>
        <taxon>Nematoda</taxon>
        <taxon>Chromadorea</taxon>
        <taxon>Rhabditida</taxon>
        <taxon>Rhabditina</taxon>
        <taxon>Rhabditomorpha</taxon>
        <taxon>Rhabditoidea</taxon>
        <taxon>Rhabditidae</taxon>
        <taxon>Peloderinae</taxon>
        <taxon>Caenorhabditis</taxon>
    </lineage>
</organism>
<feature type="chain" id="PRO_5002844730" evidence="1">
    <location>
        <begin position="23"/>
        <end position="91"/>
    </location>
</feature>
<dbReference type="Bgee" id="WBGene00138714">
    <property type="expression patterns" value="Expressed in embryo and 2 other cell types or tissues"/>
</dbReference>
<dbReference type="OMA" id="RCVSNKI"/>
<name>B6EU69_CAEEL</name>
<dbReference type="eggNOG" id="KOG3656">
    <property type="taxonomic scope" value="Eukaryota"/>
</dbReference>
<dbReference type="EMBL" id="BX284604">
    <property type="protein sequence ID" value="CAR81376.1"/>
    <property type="molecule type" value="Genomic_DNA"/>
</dbReference>
<feature type="signal peptide" evidence="1">
    <location>
        <begin position="1"/>
        <end position="22"/>
    </location>
</feature>
<dbReference type="SMR" id="B6EU69"/>
<evidence type="ECO:0000313" key="4">
    <source>
        <dbReference type="WormBase" id="T02D1.9"/>
    </source>
</evidence>
<dbReference type="RefSeq" id="NP_001294226.1">
    <property type="nucleotide sequence ID" value="NM_001307297.1"/>
</dbReference>
<keyword evidence="3" id="KW-1185">Reference proteome</keyword>
<gene>
    <name evidence="2" type="ORF">CELE_T02D1.9</name>
    <name evidence="2 4" type="ORF">T02D1.9</name>
</gene>
<dbReference type="KEGG" id="cel:CELE_T02D1.9"/>